<keyword evidence="3" id="KW-1185">Reference proteome</keyword>
<feature type="chain" id="PRO_5003166777" description="Lipoprotein" evidence="1">
    <location>
        <begin position="19"/>
        <end position="327"/>
    </location>
</feature>
<dbReference type="RefSeq" id="WP_009601819.1">
    <property type="nucleotide sequence ID" value="NZ_AEIU01000076.1"/>
</dbReference>
<dbReference type="Proteomes" id="UP000002943">
    <property type="component" value="Unassembled WGS sequence"/>
</dbReference>
<dbReference type="OrthoDB" id="5760979at2"/>
<name>E3BL88_9VIBR</name>
<evidence type="ECO:0000313" key="2">
    <source>
        <dbReference type="EMBL" id="EFP96184.1"/>
    </source>
</evidence>
<sequence length="327" mass="37906">MSVSRILCSLWVPLCALLAGCTDNKPSQYFSDYLSKIASVQEATPLKSDLPKYEDLPRKRELYIPIDPISIGLLESYQLRKCGLFNLIAEKNSALGKVADEFRNYNYQRDVLYGISRCIEEGNIDDTLKKKLIIAEKQKRPELYQHQWNLTYTSHAMQEQLKGRHWLEQGLAEQVTQVNHAISILNQAFEGSNIDITSAQEVIEKQHIIGNLSYSLFHAYQHLDIVTKQLLDNDDKILCGQNINNTKFRYLNNVFEQQYLGKVQPYMATLDSYYQQLSANLILIQPKPEMSNFKYPLVEIHEKFRSSIQEHVSYWQRLFQRCGKTVG</sequence>
<dbReference type="STRING" id="796620.VIBC2010_03732"/>
<evidence type="ECO:0008006" key="4">
    <source>
        <dbReference type="Google" id="ProtNLM"/>
    </source>
</evidence>
<keyword evidence="1" id="KW-0732">Signal</keyword>
<dbReference type="InterPro" id="IPR021431">
    <property type="entry name" value="DUF3080"/>
</dbReference>
<dbReference type="PROSITE" id="PS51257">
    <property type="entry name" value="PROKAR_LIPOPROTEIN"/>
    <property type="match status" value="1"/>
</dbReference>
<evidence type="ECO:0000313" key="3">
    <source>
        <dbReference type="Proteomes" id="UP000002943"/>
    </source>
</evidence>
<dbReference type="eggNOG" id="ENOG502ZCJH">
    <property type="taxonomic scope" value="Bacteria"/>
</dbReference>
<organism evidence="2 3">
    <name type="scientific">Vibrio caribbeanicus ATCC BAA-2122</name>
    <dbReference type="NCBI Taxonomy" id="796620"/>
    <lineage>
        <taxon>Bacteria</taxon>
        <taxon>Pseudomonadati</taxon>
        <taxon>Pseudomonadota</taxon>
        <taxon>Gammaproteobacteria</taxon>
        <taxon>Vibrionales</taxon>
        <taxon>Vibrionaceae</taxon>
        <taxon>Vibrio</taxon>
    </lineage>
</organism>
<gene>
    <name evidence="2" type="ORF">VIBC2010_03732</name>
</gene>
<evidence type="ECO:0000256" key="1">
    <source>
        <dbReference type="SAM" id="SignalP"/>
    </source>
</evidence>
<dbReference type="EMBL" id="AEIU01000076">
    <property type="protein sequence ID" value="EFP96184.1"/>
    <property type="molecule type" value="Genomic_DNA"/>
</dbReference>
<feature type="signal peptide" evidence="1">
    <location>
        <begin position="1"/>
        <end position="18"/>
    </location>
</feature>
<proteinExistence type="predicted"/>
<dbReference type="AlphaFoldDB" id="E3BL88"/>
<dbReference type="Pfam" id="PF11279">
    <property type="entry name" value="DUF3080"/>
    <property type="match status" value="1"/>
</dbReference>
<protein>
    <recommendedName>
        <fullName evidence="4">Lipoprotein</fullName>
    </recommendedName>
</protein>
<comment type="caution">
    <text evidence="2">The sequence shown here is derived from an EMBL/GenBank/DDBJ whole genome shotgun (WGS) entry which is preliminary data.</text>
</comment>
<accession>E3BL88</accession>
<reference evidence="2 3" key="1">
    <citation type="journal article" date="2012" name="Int. J. Syst. Evol. Microbiol.">
        <title>Vibrio caribbeanicus sp. nov., isolated from the marine sponge Scleritoderma cyanea.</title>
        <authorList>
            <person name="Hoffmann M."/>
            <person name="Monday S.R."/>
            <person name="Allard M.W."/>
            <person name="Strain E.A."/>
            <person name="Whittaker P."/>
            <person name="Naum M."/>
            <person name="McCarthy P.J."/>
            <person name="Lopez J.V."/>
            <person name="Fischer M."/>
            <person name="Brown E.W."/>
        </authorList>
    </citation>
    <scope>NUCLEOTIDE SEQUENCE [LARGE SCALE GENOMIC DNA]</scope>
    <source>
        <strain evidence="2 3">ATCC BAA-2122</strain>
    </source>
</reference>